<keyword evidence="1" id="KW-0812">Transmembrane</keyword>
<feature type="transmembrane region" description="Helical" evidence="1">
    <location>
        <begin position="156"/>
        <end position="181"/>
    </location>
</feature>
<feature type="transmembrane region" description="Helical" evidence="1">
    <location>
        <begin position="6"/>
        <end position="25"/>
    </location>
</feature>
<dbReference type="AlphaFoldDB" id="A0A183SVM6"/>
<dbReference type="Proteomes" id="UP000275846">
    <property type="component" value="Unassembled WGS sequence"/>
</dbReference>
<sequence>MRTGILWAVPSDLNIVLCLLISIAYSSSATQHMSAVNCQTLGDTVCSKLYGNSFCDRTKGDCRCATNYVLISDGNDNSACNEVVSDEVCERDNECRQIKKSICHPGVGLCTCPFDFQFNRSAGACIADSKSLVSTYRMEPKRLDLTILPDSLKHGLMVCIITSLIASSIFCCVVFGVFLVYRQCSSSYMGLSSIRQTGSDCTSNNKHESASPALLTSLLTPCYLDLRPVEATNCTLFHGLEIKNDFNQDITQKEDEGSRMDIATQII</sequence>
<protein>
    <submittedName>
        <fullName evidence="4">EB domain-containing protein</fullName>
    </submittedName>
</protein>
<accession>A0A183SVM6</accession>
<dbReference type="OrthoDB" id="6251946at2759"/>
<evidence type="ECO:0000313" key="3">
    <source>
        <dbReference type="Proteomes" id="UP000275846"/>
    </source>
</evidence>
<dbReference type="EMBL" id="UYSU01034567">
    <property type="protein sequence ID" value="VDL94659.1"/>
    <property type="molecule type" value="Genomic_DNA"/>
</dbReference>
<gene>
    <name evidence="2" type="ORF">SSLN_LOCUS8274</name>
</gene>
<keyword evidence="1" id="KW-1133">Transmembrane helix</keyword>
<reference evidence="2 3" key="2">
    <citation type="submission" date="2018-11" db="EMBL/GenBank/DDBJ databases">
        <authorList>
            <consortium name="Pathogen Informatics"/>
        </authorList>
    </citation>
    <scope>NUCLEOTIDE SEQUENCE [LARGE SCALE GENOMIC DNA]</scope>
    <source>
        <strain evidence="2 3">NST_G2</strain>
    </source>
</reference>
<organism evidence="4">
    <name type="scientific">Schistocephalus solidus</name>
    <name type="common">Tapeworm</name>
    <dbReference type="NCBI Taxonomy" id="70667"/>
    <lineage>
        <taxon>Eukaryota</taxon>
        <taxon>Metazoa</taxon>
        <taxon>Spiralia</taxon>
        <taxon>Lophotrochozoa</taxon>
        <taxon>Platyhelminthes</taxon>
        <taxon>Cestoda</taxon>
        <taxon>Eucestoda</taxon>
        <taxon>Diphyllobothriidea</taxon>
        <taxon>Diphyllobothriidae</taxon>
        <taxon>Schistocephalus</taxon>
    </lineage>
</organism>
<keyword evidence="3" id="KW-1185">Reference proteome</keyword>
<reference evidence="4" key="1">
    <citation type="submission" date="2016-06" db="UniProtKB">
        <authorList>
            <consortium name="WormBaseParasite"/>
        </authorList>
    </citation>
    <scope>IDENTIFICATION</scope>
</reference>
<evidence type="ECO:0000256" key="1">
    <source>
        <dbReference type="SAM" id="Phobius"/>
    </source>
</evidence>
<evidence type="ECO:0000313" key="2">
    <source>
        <dbReference type="EMBL" id="VDL94659.1"/>
    </source>
</evidence>
<evidence type="ECO:0000313" key="4">
    <source>
        <dbReference type="WBParaSite" id="SSLN_0000860401-mRNA-1"/>
    </source>
</evidence>
<proteinExistence type="predicted"/>
<dbReference type="WBParaSite" id="SSLN_0000860401-mRNA-1">
    <property type="protein sequence ID" value="SSLN_0000860401-mRNA-1"/>
    <property type="gene ID" value="SSLN_0000860401"/>
</dbReference>
<keyword evidence="1" id="KW-0472">Membrane</keyword>
<name>A0A183SVM6_SCHSO</name>